<dbReference type="PANTHER" id="PTHR46233">
    <property type="entry name" value="HYDROXYACYLGLUTATHIONE HYDROLASE GLOC"/>
    <property type="match status" value="1"/>
</dbReference>
<keyword evidence="3" id="KW-0378">Hydrolase</keyword>
<comment type="cofactor">
    <cofactor evidence="1">
        <name>Zn(2+)</name>
        <dbReference type="ChEBI" id="CHEBI:29105"/>
    </cofactor>
</comment>
<dbReference type="SUPFAM" id="SSF56281">
    <property type="entry name" value="Metallo-hydrolase/oxidoreductase"/>
    <property type="match status" value="1"/>
</dbReference>
<dbReference type="Gene3D" id="3.60.15.10">
    <property type="entry name" value="Ribonuclease Z/Hydroxyacylglutathione hydrolase-like"/>
    <property type="match status" value="1"/>
</dbReference>
<dbReference type="PROSITE" id="PS50297">
    <property type="entry name" value="ANK_REP_REGION"/>
    <property type="match status" value="2"/>
</dbReference>
<evidence type="ECO:0000256" key="6">
    <source>
        <dbReference type="SAM" id="MobiDB-lite"/>
    </source>
</evidence>
<feature type="region of interest" description="Disordered" evidence="6">
    <location>
        <begin position="2123"/>
        <end position="2149"/>
    </location>
</feature>
<feature type="compositionally biased region" description="Low complexity" evidence="6">
    <location>
        <begin position="566"/>
        <end position="580"/>
    </location>
</feature>
<dbReference type="OrthoDB" id="194358at2759"/>
<keyword evidence="9" id="KW-1185">Reference proteome</keyword>
<dbReference type="PROSITE" id="PS50088">
    <property type="entry name" value="ANK_REPEAT"/>
    <property type="match status" value="3"/>
</dbReference>
<feature type="region of interest" description="Disordered" evidence="6">
    <location>
        <begin position="1755"/>
        <end position="1801"/>
    </location>
</feature>
<feature type="compositionally biased region" description="Basic and acidic residues" evidence="6">
    <location>
        <begin position="213"/>
        <end position="228"/>
    </location>
</feature>
<feature type="region of interest" description="Disordered" evidence="6">
    <location>
        <begin position="941"/>
        <end position="972"/>
    </location>
</feature>
<feature type="repeat" description="ANK" evidence="5">
    <location>
        <begin position="1379"/>
        <end position="1411"/>
    </location>
</feature>
<feature type="compositionally biased region" description="Low complexity" evidence="6">
    <location>
        <begin position="399"/>
        <end position="415"/>
    </location>
</feature>
<feature type="repeat" description="ANK" evidence="5">
    <location>
        <begin position="1527"/>
        <end position="1559"/>
    </location>
</feature>
<feature type="compositionally biased region" description="Low complexity" evidence="6">
    <location>
        <begin position="1835"/>
        <end position="1854"/>
    </location>
</feature>
<proteinExistence type="predicted"/>
<evidence type="ECO:0000256" key="4">
    <source>
        <dbReference type="ARBA" id="ARBA00022833"/>
    </source>
</evidence>
<feature type="region of interest" description="Disordered" evidence="6">
    <location>
        <begin position="565"/>
        <end position="594"/>
    </location>
</feature>
<feature type="compositionally biased region" description="Low complexity" evidence="6">
    <location>
        <begin position="857"/>
        <end position="891"/>
    </location>
</feature>
<dbReference type="eggNOG" id="KOG0813">
    <property type="taxonomic scope" value="Eukaryota"/>
</dbReference>
<feature type="region of interest" description="Disordered" evidence="6">
    <location>
        <begin position="1250"/>
        <end position="1296"/>
    </location>
</feature>
<dbReference type="InParanoid" id="F0YGC3"/>
<dbReference type="EMBL" id="GL833138">
    <property type="protein sequence ID" value="EGB05872.1"/>
    <property type="molecule type" value="Genomic_DNA"/>
</dbReference>
<dbReference type="GeneID" id="20225653"/>
<dbReference type="InterPro" id="IPR036770">
    <property type="entry name" value="Ankyrin_rpt-contain_sf"/>
</dbReference>
<evidence type="ECO:0000256" key="3">
    <source>
        <dbReference type="ARBA" id="ARBA00022801"/>
    </source>
</evidence>
<accession>F0YGC3</accession>
<feature type="region of interest" description="Disordered" evidence="6">
    <location>
        <begin position="1823"/>
        <end position="1874"/>
    </location>
</feature>
<feature type="region of interest" description="Disordered" evidence="6">
    <location>
        <begin position="1045"/>
        <end position="1099"/>
    </location>
</feature>
<dbReference type="Pfam" id="PF00753">
    <property type="entry name" value="Lactamase_B"/>
    <property type="match status" value="1"/>
</dbReference>
<evidence type="ECO:0000259" key="7">
    <source>
        <dbReference type="SMART" id="SM00849"/>
    </source>
</evidence>
<name>F0YGC3_AURAN</name>
<dbReference type="Proteomes" id="UP000002729">
    <property type="component" value="Unassembled WGS sequence"/>
</dbReference>
<dbReference type="InterPro" id="IPR001279">
    <property type="entry name" value="Metallo-B-lactamas"/>
</dbReference>
<feature type="compositionally biased region" description="Acidic residues" evidence="6">
    <location>
        <begin position="953"/>
        <end position="965"/>
    </location>
</feature>
<evidence type="ECO:0000313" key="8">
    <source>
        <dbReference type="EMBL" id="EGB05872.1"/>
    </source>
</evidence>
<dbReference type="InterPro" id="IPR036866">
    <property type="entry name" value="RibonucZ/Hydroxyglut_hydro"/>
</dbReference>
<evidence type="ECO:0000313" key="9">
    <source>
        <dbReference type="Proteomes" id="UP000002729"/>
    </source>
</evidence>
<feature type="region of interest" description="Disordered" evidence="6">
    <location>
        <begin position="193"/>
        <end position="228"/>
    </location>
</feature>
<dbReference type="Gene3D" id="1.25.40.20">
    <property type="entry name" value="Ankyrin repeat-containing domain"/>
    <property type="match status" value="3"/>
</dbReference>
<dbReference type="SMART" id="SM00248">
    <property type="entry name" value="ANK"/>
    <property type="match status" value="9"/>
</dbReference>
<sequence length="2149" mass="218124">MQNQQYLVGDPATREAIIVDGNYDPKGIEKIADDAGYTIVAYVATHFHYDHIGDTQRDKSKGIDGMRHWVEDRKVPAWIHNIELDQAAAQIGVDVATLTPYAEGDVVAVGAVSMRVIHTPGHSPGSSVLVVKGASGAERNAITGDTIFAGSCGRLDLPGSSKSDMFDSLLKLRAELGDETMDLWPGHAYGAEQTTAAPSTPAPRRPLPAMGETSDKENEQNEKERKKEMAEFRKIAKQLKAKDAQTKLGAIAKCGENAESLRRGECFVPLLQLCVAKKKNAAIVAAAVGCVRGFLAATAEPGEPGDDGEVSPPSHAHARLLLEAAEKKKNRVPGGKLFTDLLSHENPDIVGGATGAYRALVACARAPDASKKFAAQVRTGDPVEALASVVKRHAPPPDEAAAAPADEPGEPAAPAEEPPAEEEENAWTPARVAAELLGPACEALAFLLDVDASGGAAKASAAGAAAFVRSGACRALAHCACAGGVYDALAGPCLAILDAVTATAGSGGGDALLAVDGGADAVVTLAKRLAETSDAAAGPPKELLHCLNIVERLLVAIAAAEPPPADDGAAPGGDAAAAAPGPAPAPAPGGDAAAEAPTPSVFLSCDKTTGALYGALKFFGDASAEAVPEGLGDCVALVCKCLDRSVDAFKEDAYRRLTASPEAAVPATLLKVLVAPGGAGEMRFSVEKALHKMAAYRGGATLLLEDAEGGATLPPPAEGDDAPRTATPRLDAAAIAAALAVDDADGKYRAIRFAAKLSDRRENALILTPVVAPLLAVVEAWAADAQPAPWPTGISNEAGAALALDGLIAIAGSSAGAWAELADDAALAVLDAALARGPADAAGFRAAAARAEEAEAAVDAAPGPAPAPAEGGEPAGEAPPAAGAAPRPSANSAASYHGEAVAYMWEPTAVGWETSFAAPDNGPSREVGVATLLAIVARPPPAEARPAEAAEAPAEDTEAPAEDSEPAAPPAGKVTATTATTVLALATVDLTFDDAPYWGKAAHDDDELLREDLRSTAMELLAAVAANGGGRELLVEAATAWAPAGAPAAPADAPPPDVPAAETAAATDPEAGDDGEAATPAAPAPPAFRAPRDAAALDGPTSRSWWPFVRVLASPLAIIADPAATPLQHERAIAVLEALCRDGAAAASDQPVAVDKFAAAAVAMGALVPLAALASARTALTSAAFFVSAEDAGDGSAAPLAQLAADAEAVVLELVARAAMRSLRLEARAAAGGALAYEASVRAARDAFHGVAAQDDEPKKDDKKKGKKDDKKAKDKGRKSVVEKAAEENPDEPPPVFDEAAAAAAAAVAGAAAAAELREDERGGPTLPQWGEILGATAPDARRKKATSTALLSALAGDARAVAAALVDAGADVAEADGDGEAPLMMALARGNLDHAALLLARGADYDGRDAKLANALLYAFVAPDGAALDNALDGAREATDRGATPATLELAGDAAFVAELLEAGADVNVAVGGRFPLHWAIEGVVLELAHDGVFPCVFGFDAENRSLELVDTLVAFGAHLDRCDEAGATPLHSALRLGACGAATALLKAGAEPNLADAGGRLPLHLCGFRCGVEGMGAVFEALLAAGATRPRGTATYDNARAGTSRAAKMRATVGGVLDRAFAVAVAPPVISDELPLAAELLAALDAEGRTPLHCAAGAGYDEAPPPRVGMRAVADASSDGARERRGAVLAALLSRGDVSLATQSLGCAARGGAGVVHLAVEALGDFAVPALEAARAKGADLDELLELPEEDMGLQLPGFHPPEPGHDPTAPHCASPTMTPSPSRDALPPPDPSAGLVLESSAPAPAAPEVVTFDIFDTVPSTDDLGPLPPAPAASAGPAPAGEHAAPAPAAPDTSRTGHDTVGSASNGGRVYTQALPELPPTARRVLAPIHVAVNPPGCHPSPLALAALTGAEPEVVEALLERGESASALADDLGGTSPAHAAAARGHAHTVVAMDVGDALDKNGRTTAMVAALAGRDDTVEELLDHGVHAYVRDCGGMNLLDVAIDLAEVDVATSIIQHAYVQVYERDVRRAERVHCFWADKAMAVTRDDRAASHEAEKLTAATAVLKLVLRACWAHLEASRHIKPCFADGVMYYDVLLAEEQKAIDEAEQEHAARSIQFAIKRRNKKKAKGKGGAKKKNRKSSSA</sequence>
<keyword evidence="5" id="KW-0040">ANK repeat</keyword>
<dbReference type="InterPro" id="IPR051453">
    <property type="entry name" value="MBL_Glyoxalase_II"/>
</dbReference>
<dbReference type="GO" id="GO:0016787">
    <property type="term" value="F:hydrolase activity"/>
    <property type="evidence" value="ECO:0007669"/>
    <property type="project" value="UniProtKB-KW"/>
</dbReference>
<keyword evidence="4" id="KW-0862">Zinc</keyword>
<dbReference type="SUPFAM" id="SSF48403">
    <property type="entry name" value="Ankyrin repeat"/>
    <property type="match status" value="2"/>
</dbReference>
<feature type="repeat" description="ANK" evidence="5">
    <location>
        <begin position="1966"/>
        <end position="1998"/>
    </location>
</feature>
<dbReference type="GO" id="GO:0046872">
    <property type="term" value="F:metal ion binding"/>
    <property type="evidence" value="ECO:0007669"/>
    <property type="project" value="UniProtKB-KW"/>
</dbReference>
<feature type="domain" description="Metallo-beta-lactamase" evidence="7">
    <location>
        <begin position="2"/>
        <end position="187"/>
    </location>
</feature>
<feature type="region of interest" description="Disordered" evidence="6">
    <location>
        <begin position="395"/>
        <end position="426"/>
    </location>
</feature>
<evidence type="ECO:0000256" key="5">
    <source>
        <dbReference type="PROSITE-ProRule" id="PRU00023"/>
    </source>
</evidence>
<organism evidence="9">
    <name type="scientific">Aureococcus anophagefferens</name>
    <name type="common">Harmful bloom alga</name>
    <dbReference type="NCBI Taxonomy" id="44056"/>
    <lineage>
        <taxon>Eukaryota</taxon>
        <taxon>Sar</taxon>
        <taxon>Stramenopiles</taxon>
        <taxon>Ochrophyta</taxon>
        <taxon>Pelagophyceae</taxon>
        <taxon>Pelagomonadales</taxon>
        <taxon>Pelagomonadaceae</taxon>
        <taxon>Aureococcus</taxon>
    </lineage>
</organism>
<protein>
    <recommendedName>
        <fullName evidence="7">Metallo-beta-lactamase domain-containing protein</fullName>
    </recommendedName>
</protein>
<evidence type="ECO:0000256" key="2">
    <source>
        <dbReference type="ARBA" id="ARBA00022723"/>
    </source>
</evidence>
<dbReference type="RefSeq" id="XP_009039416.1">
    <property type="nucleotide sequence ID" value="XM_009041168.1"/>
</dbReference>
<dbReference type="eggNOG" id="KOG4177">
    <property type="taxonomic scope" value="Eukaryota"/>
</dbReference>
<dbReference type="InterPro" id="IPR002110">
    <property type="entry name" value="Ankyrin_rpt"/>
</dbReference>
<dbReference type="SMART" id="SM00849">
    <property type="entry name" value="Lactamase_B"/>
    <property type="match status" value="1"/>
</dbReference>
<feature type="compositionally biased region" description="Low complexity" evidence="6">
    <location>
        <begin position="1059"/>
        <end position="1069"/>
    </location>
</feature>
<dbReference type="PANTHER" id="PTHR46233:SF3">
    <property type="entry name" value="HYDROXYACYLGLUTATHIONE HYDROLASE GLOC"/>
    <property type="match status" value="1"/>
</dbReference>
<reference evidence="8 9" key="1">
    <citation type="journal article" date="2011" name="Proc. Natl. Acad. Sci. U.S.A.">
        <title>Niche of harmful alga Aureococcus anophagefferens revealed through ecogenomics.</title>
        <authorList>
            <person name="Gobler C.J."/>
            <person name="Berry D.L."/>
            <person name="Dyhrman S.T."/>
            <person name="Wilhelm S.W."/>
            <person name="Salamov A."/>
            <person name="Lobanov A.V."/>
            <person name="Zhang Y."/>
            <person name="Collier J.L."/>
            <person name="Wurch L.L."/>
            <person name="Kustka A.B."/>
            <person name="Dill B.D."/>
            <person name="Shah M."/>
            <person name="VerBerkmoes N.C."/>
            <person name="Kuo A."/>
            <person name="Terry A."/>
            <person name="Pangilinan J."/>
            <person name="Lindquist E.A."/>
            <person name="Lucas S."/>
            <person name="Paulsen I.T."/>
            <person name="Hattenrath-Lehmann T.K."/>
            <person name="Talmage S.C."/>
            <person name="Walker E.A."/>
            <person name="Koch F."/>
            <person name="Burson A.M."/>
            <person name="Marcoval M.A."/>
            <person name="Tang Y.Z."/>
            <person name="Lecleir G.R."/>
            <person name="Coyne K.J."/>
            <person name="Berg G.M."/>
            <person name="Bertrand E.M."/>
            <person name="Saito M.A."/>
            <person name="Gladyshev V.N."/>
            <person name="Grigoriev I.V."/>
        </authorList>
    </citation>
    <scope>NUCLEOTIDE SEQUENCE [LARGE SCALE GENOMIC DNA]</scope>
    <source>
        <strain evidence="9">CCMP 1984</strain>
    </source>
</reference>
<gene>
    <name evidence="8" type="ORF">AURANDRAFT_66106</name>
</gene>
<feature type="compositionally biased region" description="Basic residues" evidence="6">
    <location>
        <begin position="2125"/>
        <end position="2149"/>
    </location>
</feature>
<evidence type="ECO:0000256" key="1">
    <source>
        <dbReference type="ARBA" id="ARBA00001947"/>
    </source>
</evidence>
<dbReference type="CDD" id="cd06262">
    <property type="entry name" value="metallo-hydrolase-like_MBL-fold"/>
    <property type="match status" value="1"/>
</dbReference>
<feature type="compositionally biased region" description="Basic and acidic residues" evidence="6">
    <location>
        <begin position="1256"/>
        <end position="1287"/>
    </location>
</feature>
<feature type="region of interest" description="Disordered" evidence="6">
    <location>
        <begin position="855"/>
        <end position="891"/>
    </location>
</feature>
<dbReference type="KEGG" id="aaf:AURANDRAFT_66106"/>
<keyword evidence="2" id="KW-0479">Metal-binding</keyword>